<reference evidence="8 9" key="1">
    <citation type="submission" date="2013-04" db="EMBL/GenBank/DDBJ databases">
        <title>Hyphomonas hirschiana VP5 Genome Sequencing.</title>
        <authorList>
            <person name="Lai Q."/>
            <person name="Shao Z."/>
        </authorList>
    </citation>
    <scope>NUCLEOTIDE SEQUENCE [LARGE SCALE GENOMIC DNA]</scope>
    <source>
        <strain evidence="8 9">VP5</strain>
    </source>
</reference>
<dbReference type="InterPro" id="IPR037925">
    <property type="entry name" value="FlgE/F/G-like"/>
</dbReference>
<dbReference type="NCBIfam" id="NF009332">
    <property type="entry name" value="PRK12690.1"/>
    <property type="match status" value="1"/>
</dbReference>
<evidence type="ECO:0000259" key="7">
    <source>
        <dbReference type="Pfam" id="PF22692"/>
    </source>
</evidence>
<feature type="domain" description="Flagellar basal body rod protein N-terminal" evidence="5">
    <location>
        <begin position="12"/>
        <end position="35"/>
    </location>
</feature>
<evidence type="ECO:0000313" key="8">
    <source>
        <dbReference type="EMBL" id="KCZ95414.1"/>
    </source>
</evidence>
<dbReference type="InterPro" id="IPR010930">
    <property type="entry name" value="Flg_bb/hook_C_dom"/>
</dbReference>
<dbReference type="PROSITE" id="PS00588">
    <property type="entry name" value="FLAGELLA_BB_ROD"/>
    <property type="match status" value="1"/>
</dbReference>
<dbReference type="InterPro" id="IPR001444">
    <property type="entry name" value="Flag_bb_rod_N"/>
</dbReference>
<comment type="subcellular location">
    <subcellularLocation>
        <location evidence="1 4">Bacterial flagellum basal body</location>
    </subcellularLocation>
</comment>
<name>A0A059FXL2_9PROT</name>
<keyword evidence="8" id="KW-0969">Cilium</keyword>
<dbReference type="PANTHER" id="PTHR30435">
    <property type="entry name" value="FLAGELLAR PROTEIN"/>
    <property type="match status" value="1"/>
</dbReference>
<dbReference type="OrthoDB" id="9804559at2"/>
<proteinExistence type="inferred from homology"/>
<keyword evidence="9" id="KW-1185">Reference proteome</keyword>
<dbReference type="InterPro" id="IPR020013">
    <property type="entry name" value="Flagellar_FlgE/F/G"/>
</dbReference>
<dbReference type="GO" id="GO:0030694">
    <property type="term" value="C:bacterial-type flagellum basal body, rod"/>
    <property type="evidence" value="ECO:0007669"/>
    <property type="project" value="UniProtKB-UniRule"/>
</dbReference>
<sequence length="238" mass="25279">MSSPIYTTLARQQGLMQEMQVVANNLANSSTTGYKSDRAIFTEFLVSTGDSPDQSLSMGGLGGHAFQLEQGGLNFTGGRFDLAIQGEGFFMVETPQGERLTRAGHFQLSGAGQLVDMQGNPVLSAGGNPITIPDDATDVSFGEDGTISGNGQIIDQVGIMLADGQLTRDSNTYFAAEGGVAPTQDAKLVQGALEQSNVSPVLEVSRMIEVQRAYEAGQALLEKEDQRISQLITAVRER</sequence>
<protein>
    <recommendedName>
        <fullName evidence="4">Flagellar basal-body rod protein FlgF</fullName>
    </recommendedName>
</protein>
<dbReference type="PANTHER" id="PTHR30435:SF19">
    <property type="entry name" value="FLAGELLAR BASAL-BODY ROD PROTEIN FLGG"/>
    <property type="match status" value="1"/>
</dbReference>
<comment type="subunit">
    <text evidence="4">The basal body constitutes a major portion of the flagellar organelle and consists of five rings (E,L,P,S, and M) mounted on a central rod. The rod consists of about 26 subunits of FlgG in the distal portion, and FlgB, FlgC and FlgF are thought to build up the proximal portion of the rod with about 6 subunits each.</text>
</comment>
<evidence type="ECO:0000256" key="1">
    <source>
        <dbReference type="ARBA" id="ARBA00004117"/>
    </source>
</evidence>
<dbReference type="InterPro" id="IPR053967">
    <property type="entry name" value="LlgE_F_G-like_D1"/>
</dbReference>
<dbReference type="AlphaFoldDB" id="A0A059FXL2"/>
<dbReference type="Pfam" id="PF22692">
    <property type="entry name" value="LlgE_F_G_D1"/>
    <property type="match status" value="1"/>
</dbReference>
<evidence type="ECO:0000259" key="5">
    <source>
        <dbReference type="Pfam" id="PF00460"/>
    </source>
</evidence>
<dbReference type="InterPro" id="IPR012836">
    <property type="entry name" value="FlgF"/>
</dbReference>
<gene>
    <name evidence="8" type="primary">flgF</name>
    <name evidence="8" type="ORF">HHI_04640</name>
</gene>
<comment type="similarity">
    <text evidence="2 4">Belongs to the flagella basal body rod proteins family.</text>
</comment>
<keyword evidence="8" id="KW-0966">Cell projection</keyword>
<evidence type="ECO:0000313" key="9">
    <source>
        <dbReference type="Proteomes" id="UP000025061"/>
    </source>
</evidence>
<dbReference type="SUPFAM" id="SSF117143">
    <property type="entry name" value="Flagellar hook protein flgE"/>
    <property type="match status" value="1"/>
</dbReference>
<dbReference type="Proteomes" id="UP000025061">
    <property type="component" value="Unassembled WGS sequence"/>
</dbReference>
<comment type="caution">
    <text evidence="8">The sequence shown here is derived from an EMBL/GenBank/DDBJ whole genome shotgun (WGS) entry which is preliminary data.</text>
</comment>
<dbReference type="EMBL" id="ARYI01000003">
    <property type="protein sequence ID" value="KCZ95414.1"/>
    <property type="molecule type" value="Genomic_DNA"/>
</dbReference>
<evidence type="ECO:0000259" key="6">
    <source>
        <dbReference type="Pfam" id="PF06429"/>
    </source>
</evidence>
<organism evidence="8 9">
    <name type="scientific">Hyphomonas hirschiana VP5</name>
    <dbReference type="NCBI Taxonomy" id="1280951"/>
    <lineage>
        <taxon>Bacteria</taxon>
        <taxon>Pseudomonadati</taxon>
        <taxon>Pseudomonadota</taxon>
        <taxon>Alphaproteobacteria</taxon>
        <taxon>Hyphomonadales</taxon>
        <taxon>Hyphomonadaceae</taxon>
        <taxon>Hyphomonas</taxon>
    </lineage>
</organism>
<dbReference type="RefSeq" id="WP_011645286.1">
    <property type="nucleotide sequence ID" value="NZ_ARYI01000003.1"/>
</dbReference>
<keyword evidence="3 4" id="KW-0975">Bacterial flagellum</keyword>
<dbReference type="NCBIfam" id="TIGR03506">
    <property type="entry name" value="FlgEFG_subfam"/>
    <property type="match status" value="1"/>
</dbReference>
<keyword evidence="8" id="KW-0282">Flagellum</keyword>
<evidence type="ECO:0000256" key="2">
    <source>
        <dbReference type="ARBA" id="ARBA00009677"/>
    </source>
</evidence>
<feature type="domain" description="Flagellar hook protein FlgE/F/G-like D1" evidence="7">
    <location>
        <begin position="83"/>
        <end position="148"/>
    </location>
</feature>
<dbReference type="InterPro" id="IPR019776">
    <property type="entry name" value="Flagellar_basal_body_rod_CS"/>
</dbReference>
<feature type="domain" description="Flagellar basal-body/hook protein C-terminal" evidence="6">
    <location>
        <begin position="189"/>
        <end position="232"/>
    </location>
</feature>
<dbReference type="PATRIC" id="fig|1280951.3.peg.943"/>
<dbReference type="Pfam" id="PF06429">
    <property type="entry name" value="Flg_bbr_C"/>
    <property type="match status" value="1"/>
</dbReference>
<evidence type="ECO:0000256" key="4">
    <source>
        <dbReference type="RuleBase" id="RU362116"/>
    </source>
</evidence>
<dbReference type="GO" id="GO:0071978">
    <property type="term" value="P:bacterial-type flagellum-dependent swarming motility"/>
    <property type="evidence" value="ECO:0007669"/>
    <property type="project" value="TreeGrafter"/>
</dbReference>
<dbReference type="NCBIfam" id="TIGR02490">
    <property type="entry name" value="flgF"/>
    <property type="match status" value="1"/>
</dbReference>
<accession>A0A059FXL2</accession>
<dbReference type="Pfam" id="PF00460">
    <property type="entry name" value="Flg_bb_rod"/>
    <property type="match status" value="1"/>
</dbReference>
<evidence type="ECO:0000256" key="3">
    <source>
        <dbReference type="ARBA" id="ARBA00023143"/>
    </source>
</evidence>